<dbReference type="EMBL" id="JAPQKL010000005">
    <property type="protein sequence ID" value="KAJ5130784.1"/>
    <property type="molecule type" value="Genomic_DNA"/>
</dbReference>
<sequence>MDSQVSVTMHPRDLLREVALSMNRHHNDLSVTIPIRTTWRAAIQAAEAALGDIDEPLIAMPPGTGSRRQLREMALQSTPSDFPLERGLGLPIRSNVDIQTLQPHPPPTESARKRLREMAREAAQEDFRQPYISLEAGLLDRYIPTVRGTCLTGS</sequence>
<organism evidence="1 2">
    <name type="scientific">Penicillium bovifimosum</name>
    <dbReference type="NCBI Taxonomy" id="126998"/>
    <lineage>
        <taxon>Eukaryota</taxon>
        <taxon>Fungi</taxon>
        <taxon>Dikarya</taxon>
        <taxon>Ascomycota</taxon>
        <taxon>Pezizomycotina</taxon>
        <taxon>Eurotiomycetes</taxon>
        <taxon>Eurotiomycetidae</taxon>
        <taxon>Eurotiales</taxon>
        <taxon>Aspergillaceae</taxon>
        <taxon>Penicillium</taxon>
    </lineage>
</organism>
<reference evidence="1" key="2">
    <citation type="journal article" date="2023" name="IMA Fungus">
        <title>Comparative genomic study of the Penicillium genus elucidates a diverse pangenome and 15 lateral gene transfer events.</title>
        <authorList>
            <person name="Petersen C."/>
            <person name="Sorensen T."/>
            <person name="Nielsen M.R."/>
            <person name="Sondergaard T.E."/>
            <person name="Sorensen J.L."/>
            <person name="Fitzpatrick D.A."/>
            <person name="Frisvad J.C."/>
            <person name="Nielsen K.L."/>
        </authorList>
    </citation>
    <scope>NUCLEOTIDE SEQUENCE</scope>
    <source>
        <strain evidence="1">IBT 22155</strain>
    </source>
</reference>
<dbReference type="GeneID" id="81406737"/>
<evidence type="ECO:0000313" key="2">
    <source>
        <dbReference type="Proteomes" id="UP001149079"/>
    </source>
</evidence>
<keyword evidence="2" id="KW-1185">Reference proteome</keyword>
<evidence type="ECO:0000313" key="1">
    <source>
        <dbReference type="EMBL" id="KAJ5130784.1"/>
    </source>
</evidence>
<gene>
    <name evidence="1" type="ORF">N7515_006823</name>
</gene>
<dbReference type="OrthoDB" id="4653208at2759"/>
<protein>
    <submittedName>
        <fullName evidence="1">Uncharacterized protein</fullName>
    </submittedName>
</protein>
<comment type="caution">
    <text evidence="1">The sequence shown here is derived from an EMBL/GenBank/DDBJ whole genome shotgun (WGS) entry which is preliminary data.</text>
</comment>
<dbReference type="AlphaFoldDB" id="A0A9W9GVE5"/>
<proteinExistence type="predicted"/>
<accession>A0A9W9GVE5</accession>
<dbReference type="RefSeq" id="XP_056521163.1">
    <property type="nucleotide sequence ID" value="XM_056667567.1"/>
</dbReference>
<reference evidence="1" key="1">
    <citation type="submission" date="2022-11" db="EMBL/GenBank/DDBJ databases">
        <authorList>
            <person name="Petersen C."/>
        </authorList>
    </citation>
    <scope>NUCLEOTIDE SEQUENCE</scope>
    <source>
        <strain evidence="1">IBT 22155</strain>
    </source>
</reference>
<name>A0A9W9GVE5_9EURO</name>
<dbReference type="Proteomes" id="UP001149079">
    <property type="component" value="Unassembled WGS sequence"/>
</dbReference>